<feature type="region of interest" description="Disordered" evidence="1">
    <location>
        <begin position="356"/>
        <end position="394"/>
    </location>
</feature>
<feature type="compositionally biased region" description="Gly residues" evidence="1">
    <location>
        <begin position="620"/>
        <end position="631"/>
    </location>
</feature>
<keyword evidence="4" id="KW-1185">Reference proteome</keyword>
<feature type="compositionally biased region" description="Basic and acidic residues" evidence="1">
    <location>
        <begin position="608"/>
        <end position="619"/>
    </location>
</feature>
<keyword evidence="2" id="KW-1133">Transmembrane helix</keyword>
<feature type="transmembrane region" description="Helical" evidence="2">
    <location>
        <begin position="291"/>
        <end position="309"/>
    </location>
</feature>
<sequence>MATVELSVFGLGSQIDVTNETLALAGVVGFTVAFEMAAHRLEHRLAGTPYMGMLAKIYKELMIMGFISLGVFLLLQFGSVGSTLGFYTFEFAHIVIFFTTLIFVAQACLMMVLSSRLKRRYEKSTNISVDHLLTFYSLHRKSKMFHARWLPVSDLREVMEFKIVHSFFRTTFALPTTFNFALYMRKATDSHILALVDVESSTWVVLGVVFFLNLARIKIWQMIGLTKEEEDHADDDHGTTDDHGSSSTSSHDDHVATTSSGYDNGRRWLAGDMGEFASDAYGNTGSDGETMFIVAGWLMLALAVFNYFMSRWVELRLLKKAGCEDTHEYHNQLAVIEKQTLEAKKHENRRRTVLNRGGHLQRLKRQVDEAKEDSRAHHSHHRHWRRKEGGGMDEKSFHASISRHLGQAMRNAQALSSSVGSADIKEEIEKVIQRSTPPRGFLRLGSGNRSKILPEEELNRNSTNERDLLVDGLGTTANRSVAELASKRGDTTPLPPSVPNDVGSSGSNTTATAAAAAAGASVALLPRAQPPGERADLGLSRGTAAAAAETGGGAREYTTVLVAPDPGDSVRASEYGVDSESRDDSSGNNRRSPQEREGLDVEEEVKEGDDVNRPAEEWGRGGSWSGGGGRQVLGDDCHQLRYVMNIPSLRTQKDGGSSKDFTRSPLEVLVKREPKPLLQDKTVSHRAGYVCSDSDSGDINGSDTETSSRSFSHRKSMSSSNVSSMGRRASHTFREQVRRVSQHLANTTKLAMDVTKATDRIVRKPSIKAKLDLFNDLSDIYPFGSPTLFHKTLDVLLLLSCTYLVRLFVSGILL</sequence>
<dbReference type="InParanoid" id="D8LUA9"/>
<keyword evidence="2" id="KW-0472">Membrane</keyword>
<feature type="region of interest" description="Disordered" evidence="1">
    <location>
        <begin position="689"/>
        <end position="731"/>
    </location>
</feature>
<feature type="compositionally biased region" description="Basic and acidic residues" evidence="1">
    <location>
        <begin position="231"/>
        <end position="255"/>
    </location>
</feature>
<gene>
    <name evidence="3" type="ORF">Esi_0099_0064</name>
</gene>
<feature type="region of interest" description="Disordered" evidence="1">
    <location>
        <begin position="560"/>
        <end position="632"/>
    </location>
</feature>
<dbReference type="EMBL" id="FN649742">
    <property type="protein sequence ID" value="CBN75450.1"/>
    <property type="molecule type" value="Genomic_DNA"/>
</dbReference>
<proteinExistence type="predicted"/>
<accession>D8LUA9</accession>
<dbReference type="Proteomes" id="UP000002630">
    <property type="component" value="Linkage Group LG17"/>
</dbReference>
<feature type="region of interest" description="Disordered" evidence="1">
    <location>
        <begin position="231"/>
        <end position="259"/>
    </location>
</feature>
<organism evidence="3 4">
    <name type="scientific">Ectocarpus siliculosus</name>
    <name type="common">Brown alga</name>
    <name type="synonym">Conferva siliculosa</name>
    <dbReference type="NCBI Taxonomy" id="2880"/>
    <lineage>
        <taxon>Eukaryota</taxon>
        <taxon>Sar</taxon>
        <taxon>Stramenopiles</taxon>
        <taxon>Ochrophyta</taxon>
        <taxon>PX clade</taxon>
        <taxon>Phaeophyceae</taxon>
        <taxon>Ectocarpales</taxon>
        <taxon>Ectocarpaceae</taxon>
        <taxon>Ectocarpus</taxon>
    </lineage>
</organism>
<evidence type="ECO:0000313" key="3">
    <source>
        <dbReference type="EMBL" id="CBN75450.1"/>
    </source>
</evidence>
<evidence type="ECO:0000256" key="2">
    <source>
        <dbReference type="SAM" id="Phobius"/>
    </source>
</evidence>
<feature type="transmembrane region" description="Helical" evidence="2">
    <location>
        <begin position="22"/>
        <end position="41"/>
    </location>
</feature>
<evidence type="ECO:0000256" key="1">
    <source>
        <dbReference type="SAM" id="MobiDB-lite"/>
    </source>
</evidence>
<feature type="transmembrane region" description="Helical" evidence="2">
    <location>
        <begin position="61"/>
        <end position="79"/>
    </location>
</feature>
<feature type="region of interest" description="Disordered" evidence="1">
    <location>
        <begin position="485"/>
        <end position="510"/>
    </location>
</feature>
<dbReference type="OrthoDB" id="207198at2759"/>
<dbReference type="AlphaFoldDB" id="D8LUA9"/>
<dbReference type="EMBL" id="FN649232">
    <property type="protein sequence ID" value="CBN75450.1"/>
    <property type="molecule type" value="Genomic_DNA"/>
</dbReference>
<keyword evidence="2" id="KW-0812">Transmembrane</keyword>
<evidence type="ECO:0000313" key="4">
    <source>
        <dbReference type="Proteomes" id="UP000002630"/>
    </source>
</evidence>
<feature type="compositionally biased region" description="Low complexity" evidence="1">
    <location>
        <begin position="717"/>
        <end position="727"/>
    </location>
</feature>
<dbReference type="STRING" id="2880.D8LUA9"/>
<name>D8LUA9_ECTSI</name>
<feature type="compositionally biased region" description="Basic residues" evidence="1">
    <location>
        <begin position="377"/>
        <end position="386"/>
    </location>
</feature>
<feature type="transmembrane region" description="Helical" evidence="2">
    <location>
        <begin position="91"/>
        <end position="113"/>
    </location>
</feature>
<protein>
    <submittedName>
        <fullName evidence="3">Uncharacterized protein</fullName>
    </submittedName>
</protein>
<dbReference type="eggNOG" id="ENOG502RZVJ">
    <property type="taxonomic scope" value="Eukaryota"/>
</dbReference>
<reference evidence="3 4" key="1">
    <citation type="journal article" date="2010" name="Nature">
        <title>The Ectocarpus genome and the independent evolution of multicellularity in brown algae.</title>
        <authorList>
            <person name="Cock J.M."/>
            <person name="Sterck L."/>
            <person name="Rouze P."/>
            <person name="Scornet D."/>
            <person name="Allen A.E."/>
            <person name="Amoutzias G."/>
            <person name="Anthouard V."/>
            <person name="Artiguenave F."/>
            <person name="Aury J.M."/>
            <person name="Badger J.H."/>
            <person name="Beszteri B."/>
            <person name="Billiau K."/>
            <person name="Bonnet E."/>
            <person name="Bothwell J.H."/>
            <person name="Bowler C."/>
            <person name="Boyen C."/>
            <person name="Brownlee C."/>
            <person name="Carrano C.J."/>
            <person name="Charrier B."/>
            <person name="Cho G.Y."/>
            <person name="Coelho S.M."/>
            <person name="Collen J."/>
            <person name="Corre E."/>
            <person name="Da Silva C."/>
            <person name="Delage L."/>
            <person name="Delaroque N."/>
            <person name="Dittami S.M."/>
            <person name="Doulbeau S."/>
            <person name="Elias M."/>
            <person name="Farnham G."/>
            <person name="Gachon C.M."/>
            <person name="Gschloessl B."/>
            <person name="Heesch S."/>
            <person name="Jabbari K."/>
            <person name="Jubin C."/>
            <person name="Kawai H."/>
            <person name="Kimura K."/>
            <person name="Kloareg B."/>
            <person name="Kupper F.C."/>
            <person name="Lang D."/>
            <person name="Le Bail A."/>
            <person name="Leblanc C."/>
            <person name="Lerouge P."/>
            <person name="Lohr M."/>
            <person name="Lopez P.J."/>
            <person name="Martens C."/>
            <person name="Maumus F."/>
            <person name="Michel G."/>
            <person name="Miranda-Saavedra D."/>
            <person name="Morales J."/>
            <person name="Moreau H."/>
            <person name="Motomura T."/>
            <person name="Nagasato C."/>
            <person name="Napoli C.A."/>
            <person name="Nelson D.R."/>
            <person name="Nyvall-Collen P."/>
            <person name="Peters A.F."/>
            <person name="Pommier C."/>
            <person name="Potin P."/>
            <person name="Poulain J."/>
            <person name="Quesneville H."/>
            <person name="Read B."/>
            <person name="Rensing S.A."/>
            <person name="Ritter A."/>
            <person name="Rousvoal S."/>
            <person name="Samanta M."/>
            <person name="Samson G."/>
            <person name="Schroeder D.C."/>
            <person name="Segurens B."/>
            <person name="Strittmatter M."/>
            <person name="Tonon T."/>
            <person name="Tregear J.W."/>
            <person name="Valentin K."/>
            <person name="von Dassow P."/>
            <person name="Yamagishi T."/>
            <person name="Van de Peer Y."/>
            <person name="Wincker P."/>
        </authorList>
    </citation>
    <scope>NUCLEOTIDE SEQUENCE [LARGE SCALE GENOMIC DNA]</scope>
    <source>
        <strain evidence="4">Ec32 / CCAP1310/4</strain>
    </source>
</reference>
<feature type="transmembrane region" description="Helical" evidence="2">
    <location>
        <begin position="192"/>
        <end position="212"/>
    </location>
</feature>
<feature type="compositionally biased region" description="Basic and acidic residues" evidence="1">
    <location>
        <begin position="365"/>
        <end position="376"/>
    </location>
</feature>
<feature type="compositionally biased region" description="Low complexity" evidence="1">
    <location>
        <begin position="692"/>
        <end position="710"/>
    </location>
</feature>